<evidence type="ECO:0000256" key="4">
    <source>
        <dbReference type="ARBA" id="ARBA00022490"/>
    </source>
</evidence>
<dbReference type="Gene3D" id="1.10.238.10">
    <property type="entry name" value="EF-hand"/>
    <property type="match status" value="1"/>
</dbReference>
<keyword evidence="17" id="KW-1185">Reference proteome</keyword>
<dbReference type="InterPro" id="IPR036535">
    <property type="entry name" value="STAT_N_sf"/>
</dbReference>
<dbReference type="InterPro" id="IPR012345">
    <property type="entry name" value="STAT_TF_DNA-bd_N"/>
</dbReference>
<dbReference type="SUPFAM" id="SSF48092">
    <property type="entry name" value="Transcription factor STAT-4 N-domain"/>
    <property type="match status" value="1"/>
</dbReference>
<evidence type="ECO:0000313" key="17">
    <source>
        <dbReference type="Proteomes" id="UP001108240"/>
    </source>
</evidence>
<dbReference type="SUPFAM" id="SSF47655">
    <property type="entry name" value="STAT"/>
    <property type="match status" value="1"/>
</dbReference>
<proteinExistence type="inferred from homology"/>
<name>A0A9J7Z9L5_CYPCA</name>
<evidence type="ECO:0000256" key="10">
    <source>
        <dbReference type="ARBA" id="ARBA00023163"/>
    </source>
</evidence>
<evidence type="ECO:0000256" key="1">
    <source>
        <dbReference type="ARBA" id="ARBA00004123"/>
    </source>
</evidence>
<dbReference type="PANTHER" id="PTHR11801">
    <property type="entry name" value="SIGNAL TRANSDUCER AND ACTIVATOR OF TRANSCRIPTION"/>
    <property type="match status" value="1"/>
</dbReference>
<evidence type="ECO:0000256" key="2">
    <source>
        <dbReference type="ARBA" id="ARBA00004496"/>
    </source>
</evidence>
<dbReference type="GO" id="GO:0007165">
    <property type="term" value="P:signal transduction"/>
    <property type="evidence" value="ECO:0007669"/>
    <property type="project" value="InterPro"/>
</dbReference>
<evidence type="ECO:0000256" key="13">
    <source>
        <dbReference type="RuleBase" id="RU046415"/>
    </source>
</evidence>
<evidence type="ECO:0000256" key="3">
    <source>
        <dbReference type="ARBA" id="ARBA00005586"/>
    </source>
</evidence>
<dbReference type="GeneTree" id="ENSGT01050000244905"/>
<dbReference type="InterPro" id="IPR036860">
    <property type="entry name" value="SH2_dom_sf"/>
</dbReference>
<dbReference type="PROSITE" id="PS50001">
    <property type="entry name" value="SH2"/>
    <property type="match status" value="1"/>
</dbReference>
<dbReference type="Gene3D" id="1.20.1050.20">
    <property type="entry name" value="STAT transcription factor, all-alpha domain"/>
    <property type="match status" value="2"/>
</dbReference>
<dbReference type="GO" id="GO:0005634">
    <property type="term" value="C:nucleus"/>
    <property type="evidence" value="ECO:0007669"/>
    <property type="project" value="UniProtKB-SubCell"/>
</dbReference>
<dbReference type="SUPFAM" id="SSF49417">
    <property type="entry name" value="p53-like transcription factors"/>
    <property type="match status" value="1"/>
</dbReference>
<dbReference type="GO" id="GO:0006955">
    <property type="term" value="P:immune response"/>
    <property type="evidence" value="ECO:0007669"/>
    <property type="project" value="UniProtKB-ARBA"/>
</dbReference>
<dbReference type="Ensembl" id="ENSCCRT00000153302.1">
    <property type="protein sequence ID" value="ENSCCRP00000129789.1"/>
    <property type="gene ID" value="ENSCCRG00000026976.2"/>
</dbReference>
<dbReference type="GO" id="GO:0003700">
    <property type="term" value="F:DNA-binding transcription factor activity"/>
    <property type="evidence" value="ECO:0007669"/>
    <property type="project" value="InterPro"/>
</dbReference>
<feature type="coiled-coil region" evidence="14">
    <location>
        <begin position="130"/>
        <end position="157"/>
    </location>
</feature>
<dbReference type="Pfam" id="PF21354">
    <property type="entry name" value="STAT_linker"/>
    <property type="match status" value="1"/>
</dbReference>
<dbReference type="InterPro" id="IPR008967">
    <property type="entry name" value="p53-like_TF_DNA-bd_sf"/>
</dbReference>
<evidence type="ECO:0000313" key="16">
    <source>
        <dbReference type="Ensembl" id="ENSCCRP00000129789.1"/>
    </source>
</evidence>
<dbReference type="InterPro" id="IPR013800">
    <property type="entry name" value="STAT_TF_alpha"/>
</dbReference>
<dbReference type="FunFam" id="3.30.505.10:FF:000003">
    <property type="entry name" value="Signal transducer and activator of transcription"/>
    <property type="match status" value="1"/>
</dbReference>
<dbReference type="InterPro" id="IPR013801">
    <property type="entry name" value="STAT_TF_DNA-bd"/>
</dbReference>
<reference evidence="16" key="1">
    <citation type="submission" date="2025-08" db="UniProtKB">
        <authorList>
            <consortium name="Ensembl"/>
        </authorList>
    </citation>
    <scope>IDENTIFICATION</scope>
</reference>
<dbReference type="InterPro" id="IPR048988">
    <property type="entry name" value="STAT_linker"/>
</dbReference>
<dbReference type="InterPro" id="IPR013799">
    <property type="entry name" value="STAT_TF_prot_interaction"/>
</dbReference>
<evidence type="ECO:0000256" key="7">
    <source>
        <dbReference type="ARBA" id="ARBA00023015"/>
    </source>
</evidence>
<evidence type="ECO:0000256" key="6">
    <source>
        <dbReference type="ARBA" id="ARBA00022999"/>
    </source>
</evidence>
<keyword evidence="4 13" id="KW-0963">Cytoplasm</keyword>
<evidence type="ECO:0000256" key="5">
    <source>
        <dbReference type="ARBA" id="ARBA00022553"/>
    </source>
</evidence>
<protein>
    <recommendedName>
        <fullName evidence="13">Signal transducer and activator of transcription</fullName>
    </recommendedName>
</protein>
<dbReference type="Gene3D" id="3.30.505.10">
    <property type="entry name" value="SH2 domain"/>
    <property type="match status" value="1"/>
</dbReference>
<dbReference type="GO" id="GO:0005737">
    <property type="term" value="C:cytoplasm"/>
    <property type="evidence" value="ECO:0007669"/>
    <property type="project" value="UniProtKB-SubCell"/>
</dbReference>
<dbReference type="InterPro" id="IPR000980">
    <property type="entry name" value="SH2"/>
</dbReference>
<sequence>MSQWLELQQLDSKFLEQVDQLYDDSFPMAIRQYLSSWIESHDWDHVANVENESLATVRFHDLLTQLDHQHSRFAMEKDFLNQHNIRKIKRNLQVPVCNWLHNHFLLAFNRTESTQNDMIVEKHREMDGRVKDIKMKVQDTEQTIKNLEDQQDEYDFKSKTLQSRGNRIKKCLIRKVLNNMDPVVFELISTELAEWRCRQQMACIGGLTNVCLDQLQNWFTSLGESLLQLRQQLKKLLELEQKFTYENDPITLSKSTLEDRIMLNLKNLITNSLVVERQPCMPTQLQRPLVLKTGVLFTLKLRLLIKLQEFNHTVRVKVQFDKFRMFNILGTAMKVMNMEESNGMAAEFLLNLVEQHLKNSLLNIGQGPLIVTEELHSITFEAELCWSGMVMNFETTSLPIVVISNVSQLPSGWASIMWYNMLTSEPKNLSFFVTPPSATWGHLAEVLSWQFSSITKRGLNQEQLSMLGTKLLGPKAVMDPEAQIPWNRFCKKNFTFWLWIEGILDLIKRHLLSLWDDGCIMGFVTKDRTKALLHDKLSGTFLLRFSESNRDGAITFSWVEHDANEPQIRSVEPYTKKELSAVSLPDIIRNYRVMAADNVPENPLRFLFPNIPKDEAFKKYYSKPTDKQEPMDVDKKLHEGYISTTLISISEM</sequence>
<keyword evidence="8 13" id="KW-0238">DNA-binding</keyword>
<evidence type="ECO:0000256" key="11">
    <source>
        <dbReference type="ARBA" id="ARBA00023242"/>
    </source>
</evidence>
<dbReference type="Proteomes" id="UP001108240">
    <property type="component" value="Unplaced"/>
</dbReference>
<keyword evidence="11 13" id="KW-0539">Nucleus</keyword>
<dbReference type="Pfam" id="PF01017">
    <property type="entry name" value="STAT_alpha"/>
    <property type="match status" value="2"/>
</dbReference>
<dbReference type="Gene3D" id="1.10.532.10">
    <property type="entry name" value="STAT transcription factor, N-terminal domain"/>
    <property type="match status" value="1"/>
</dbReference>
<reference evidence="16" key="2">
    <citation type="submission" date="2025-09" db="UniProtKB">
        <authorList>
            <consortium name="Ensembl"/>
        </authorList>
    </citation>
    <scope>IDENTIFICATION</scope>
</reference>
<keyword evidence="9 13" id="KW-0010">Activator</keyword>
<dbReference type="InterPro" id="IPR015988">
    <property type="entry name" value="STAT_TF_CC"/>
</dbReference>
<dbReference type="GO" id="GO:0060429">
    <property type="term" value="P:epithelium development"/>
    <property type="evidence" value="ECO:0007669"/>
    <property type="project" value="UniProtKB-ARBA"/>
</dbReference>
<dbReference type="Pfam" id="PF00017">
    <property type="entry name" value="SH2"/>
    <property type="match status" value="1"/>
</dbReference>
<comment type="similarity">
    <text evidence="3 13">Belongs to the transcription factor STAT family.</text>
</comment>
<dbReference type="Pfam" id="PF02865">
    <property type="entry name" value="STAT_int"/>
    <property type="match status" value="1"/>
</dbReference>
<comment type="subcellular location">
    <subcellularLocation>
        <location evidence="2 13">Cytoplasm</location>
    </subcellularLocation>
    <subcellularLocation>
        <location evidence="1 13">Nucleus</location>
    </subcellularLocation>
</comment>
<dbReference type="GO" id="GO:0003677">
    <property type="term" value="F:DNA binding"/>
    <property type="evidence" value="ECO:0007669"/>
    <property type="project" value="UniProtKB-KW"/>
</dbReference>
<dbReference type="AlphaFoldDB" id="A0A9J7Z9L5"/>
<keyword evidence="6 12" id="KW-0727">SH2 domain</keyword>
<keyword evidence="5 13" id="KW-0597">Phosphoprotein</keyword>
<accession>A0A9J7Z9L5</accession>
<evidence type="ECO:0000256" key="12">
    <source>
        <dbReference type="PROSITE-ProRule" id="PRU00191"/>
    </source>
</evidence>
<keyword evidence="14" id="KW-0175">Coiled coil</keyword>
<keyword evidence="10 13" id="KW-0804">Transcription</keyword>
<evidence type="ECO:0000256" key="14">
    <source>
        <dbReference type="SAM" id="Coils"/>
    </source>
</evidence>
<organism evidence="16 17">
    <name type="scientific">Cyprinus carpio carpio</name>
    <dbReference type="NCBI Taxonomy" id="630221"/>
    <lineage>
        <taxon>Eukaryota</taxon>
        <taxon>Metazoa</taxon>
        <taxon>Chordata</taxon>
        <taxon>Craniata</taxon>
        <taxon>Vertebrata</taxon>
        <taxon>Euteleostomi</taxon>
        <taxon>Actinopterygii</taxon>
        <taxon>Neopterygii</taxon>
        <taxon>Teleostei</taxon>
        <taxon>Ostariophysi</taxon>
        <taxon>Cypriniformes</taxon>
        <taxon>Cyprinidae</taxon>
        <taxon>Cyprininae</taxon>
        <taxon>Cyprinus</taxon>
    </lineage>
</organism>
<dbReference type="Pfam" id="PF02864">
    <property type="entry name" value="STAT_bind"/>
    <property type="match status" value="1"/>
</dbReference>
<evidence type="ECO:0000256" key="8">
    <source>
        <dbReference type="ARBA" id="ARBA00023125"/>
    </source>
</evidence>
<dbReference type="SUPFAM" id="SSF55550">
    <property type="entry name" value="SH2 domain"/>
    <property type="match status" value="1"/>
</dbReference>
<evidence type="ECO:0000259" key="15">
    <source>
        <dbReference type="PROSITE" id="PS50001"/>
    </source>
</evidence>
<evidence type="ECO:0000256" key="9">
    <source>
        <dbReference type="ARBA" id="ARBA00023159"/>
    </source>
</evidence>
<keyword evidence="7 13" id="KW-0805">Transcription regulation</keyword>
<dbReference type="FunFam" id="1.10.238.10:FF:000012">
    <property type="entry name" value="Signal transducer and activator of transcription"/>
    <property type="match status" value="1"/>
</dbReference>
<dbReference type="Gene3D" id="2.60.40.630">
    <property type="entry name" value="STAT transcription factor, DNA-binding domain"/>
    <property type="match status" value="1"/>
</dbReference>
<dbReference type="SMART" id="SM00964">
    <property type="entry name" value="STAT_int"/>
    <property type="match status" value="1"/>
</dbReference>
<feature type="domain" description="SH2" evidence="15">
    <location>
        <begin position="515"/>
        <end position="652"/>
    </location>
</feature>
<dbReference type="InterPro" id="IPR001217">
    <property type="entry name" value="STAT"/>
</dbReference>
<dbReference type="GO" id="GO:0009653">
    <property type="term" value="P:anatomical structure morphogenesis"/>
    <property type="evidence" value="ECO:0007669"/>
    <property type="project" value="UniProtKB-ARBA"/>
</dbReference>
<dbReference type="FunFam" id="2.60.40.630:FF:000001">
    <property type="entry name" value="Signal transducer and activator of transcription"/>
    <property type="match status" value="1"/>
</dbReference>